<reference evidence="2" key="1">
    <citation type="submission" date="2024-03" db="EMBL/GenBank/DDBJ databases">
        <title>WGS assembly of Saponaria officinalis var. Norfolk2.</title>
        <authorList>
            <person name="Jenkins J."/>
            <person name="Shu S."/>
            <person name="Grimwood J."/>
            <person name="Barry K."/>
            <person name="Goodstein D."/>
            <person name="Schmutz J."/>
            <person name="Leebens-Mack J."/>
            <person name="Osbourn A."/>
        </authorList>
    </citation>
    <scope>NUCLEOTIDE SEQUENCE [LARGE SCALE GENOMIC DNA]</scope>
    <source>
        <strain evidence="2">JIC</strain>
    </source>
</reference>
<feature type="signal peptide" evidence="1">
    <location>
        <begin position="1"/>
        <end position="24"/>
    </location>
</feature>
<dbReference type="AlphaFoldDB" id="A0AAW1HDC7"/>
<keyword evidence="1" id="KW-0732">Signal</keyword>
<evidence type="ECO:0000313" key="3">
    <source>
        <dbReference type="Proteomes" id="UP001443914"/>
    </source>
</evidence>
<dbReference type="Proteomes" id="UP001443914">
    <property type="component" value="Unassembled WGS sequence"/>
</dbReference>
<sequence>MAGQTLFVPLLILLLCFSCENVTGEVLVVQPQRISNCTPSHPICYRDECGKLCAPHEPICNYNLCCCTDTTKH</sequence>
<evidence type="ECO:0000256" key="1">
    <source>
        <dbReference type="SAM" id="SignalP"/>
    </source>
</evidence>
<feature type="chain" id="PRO_5043833587" evidence="1">
    <location>
        <begin position="25"/>
        <end position="73"/>
    </location>
</feature>
<proteinExistence type="predicted"/>
<protein>
    <submittedName>
        <fullName evidence="2">Uncharacterized protein</fullName>
    </submittedName>
</protein>
<name>A0AAW1HDC7_SAPOF</name>
<evidence type="ECO:0000313" key="2">
    <source>
        <dbReference type="EMBL" id="KAK9674089.1"/>
    </source>
</evidence>
<comment type="caution">
    <text evidence="2">The sequence shown here is derived from an EMBL/GenBank/DDBJ whole genome shotgun (WGS) entry which is preliminary data.</text>
</comment>
<organism evidence="2 3">
    <name type="scientific">Saponaria officinalis</name>
    <name type="common">Common soapwort</name>
    <name type="synonym">Lychnis saponaria</name>
    <dbReference type="NCBI Taxonomy" id="3572"/>
    <lineage>
        <taxon>Eukaryota</taxon>
        <taxon>Viridiplantae</taxon>
        <taxon>Streptophyta</taxon>
        <taxon>Embryophyta</taxon>
        <taxon>Tracheophyta</taxon>
        <taxon>Spermatophyta</taxon>
        <taxon>Magnoliopsida</taxon>
        <taxon>eudicotyledons</taxon>
        <taxon>Gunneridae</taxon>
        <taxon>Pentapetalae</taxon>
        <taxon>Caryophyllales</taxon>
        <taxon>Caryophyllaceae</taxon>
        <taxon>Caryophylleae</taxon>
        <taxon>Saponaria</taxon>
    </lineage>
</organism>
<keyword evidence="3" id="KW-1185">Reference proteome</keyword>
<dbReference type="EMBL" id="JBDFQZ010000012">
    <property type="protein sequence ID" value="KAK9674089.1"/>
    <property type="molecule type" value="Genomic_DNA"/>
</dbReference>
<accession>A0AAW1HDC7</accession>
<gene>
    <name evidence="2" type="ORF">RND81_12G210400</name>
</gene>